<evidence type="ECO:0000256" key="1">
    <source>
        <dbReference type="SAM" id="MobiDB-lite"/>
    </source>
</evidence>
<proteinExistence type="predicted"/>
<gene>
    <name evidence="2" type="ORF">C1SCF055_LOCUS11628</name>
</gene>
<accession>A0A9P1C3I8</accession>
<reference evidence="2" key="1">
    <citation type="submission" date="2022-10" db="EMBL/GenBank/DDBJ databases">
        <authorList>
            <person name="Chen Y."/>
            <person name="Dougan E. K."/>
            <person name="Chan C."/>
            <person name="Rhodes N."/>
            <person name="Thang M."/>
        </authorList>
    </citation>
    <scope>NUCLEOTIDE SEQUENCE</scope>
</reference>
<organism evidence="2">
    <name type="scientific">Cladocopium goreaui</name>
    <dbReference type="NCBI Taxonomy" id="2562237"/>
    <lineage>
        <taxon>Eukaryota</taxon>
        <taxon>Sar</taxon>
        <taxon>Alveolata</taxon>
        <taxon>Dinophyceae</taxon>
        <taxon>Suessiales</taxon>
        <taxon>Symbiodiniaceae</taxon>
        <taxon>Cladocopium</taxon>
    </lineage>
</organism>
<dbReference type="EMBL" id="CAMXCT010000857">
    <property type="protein sequence ID" value="CAI3984072.1"/>
    <property type="molecule type" value="Genomic_DNA"/>
</dbReference>
<reference evidence="3 4" key="2">
    <citation type="submission" date="2024-05" db="EMBL/GenBank/DDBJ databases">
        <authorList>
            <person name="Chen Y."/>
            <person name="Shah S."/>
            <person name="Dougan E. K."/>
            <person name="Thang M."/>
            <person name="Chan C."/>
        </authorList>
    </citation>
    <scope>NUCLEOTIDE SEQUENCE [LARGE SCALE GENOMIC DNA]</scope>
</reference>
<protein>
    <submittedName>
        <fullName evidence="2">Uncharacterized protein</fullName>
    </submittedName>
</protein>
<evidence type="ECO:0000313" key="4">
    <source>
        <dbReference type="Proteomes" id="UP001152797"/>
    </source>
</evidence>
<name>A0A9P1C3I8_9DINO</name>
<keyword evidence="4" id="KW-1185">Reference proteome</keyword>
<feature type="region of interest" description="Disordered" evidence="1">
    <location>
        <begin position="1"/>
        <end position="103"/>
    </location>
</feature>
<feature type="compositionally biased region" description="Low complexity" evidence="1">
    <location>
        <begin position="21"/>
        <end position="42"/>
    </location>
</feature>
<comment type="caution">
    <text evidence="2">The sequence shown here is derived from an EMBL/GenBank/DDBJ whole genome shotgun (WGS) entry which is preliminary data.</text>
</comment>
<evidence type="ECO:0000313" key="3">
    <source>
        <dbReference type="EMBL" id="CAL4771384.1"/>
    </source>
</evidence>
<dbReference type="Proteomes" id="UP001152797">
    <property type="component" value="Unassembled WGS sequence"/>
</dbReference>
<dbReference type="EMBL" id="CAMXCT030000857">
    <property type="protein sequence ID" value="CAL4771384.1"/>
    <property type="molecule type" value="Genomic_DNA"/>
</dbReference>
<feature type="compositionally biased region" description="Basic and acidic residues" evidence="1">
    <location>
        <begin position="71"/>
        <end position="103"/>
    </location>
</feature>
<dbReference type="AlphaFoldDB" id="A0A9P1C3I8"/>
<evidence type="ECO:0000313" key="2">
    <source>
        <dbReference type="EMBL" id="CAI3984072.1"/>
    </source>
</evidence>
<sequence>MGKRRQPSSSVADQKKGLQADSEGSGSDDTLSSDDPSQTSEPEGPEPEGHVESEDALTQVQQGIGGVSDSRCMEEKQSDIDQAGKERSADSDSNGKADEVSRELHSKIRQLAAAESWPNGPDSPHGLFLWPEWNSARLLDVSSMNLKKERVERLLYLLSLDIEIHECYAGTGNGAVTLHRQLDALRMECQKHAVSCGLSIPTFGKVVTATSCDIDPISRSVLKSLPEARARVKLSRRQASQHVQMWWG</sequence>
<dbReference type="EMBL" id="CAMXCT020000857">
    <property type="protein sequence ID" value="CAL1137447.1"/>
    <property type="molecule type" value="Genomic_DNA"/>
</dbReference>